<evidence type="ECO:0000313" key="1">
    <source>
        <dbReference type="EMBL" id="KAI9903056.1"/>
    </source>
</evidence>
<sequence length="113" mass="12362">MEAAAPQVLVFPTGKLGFSYPQGLKLGHLLTKHASVLAAILEWEATGPSATPKRNLAHLTQNTSDAFLWVWLLVAHHCWMGVFQEGLPISTRPRCCTTAASPEIYDTKPTPPR</sequence>
<organism evidence="1 2">
    <name type="scientific">Trichothecium roseum</name>
    <dbReference type="NCBI Taxonomy" id="47278"/>
    <lineage>
        <taxon>Eukaryota</taxon>
        <taxon>Fungi</taxon>
        <taxon>Dikarya</taxon>
        <taxon>Ascomycota</taxon>
        <taxon>Pezizomycotina</taxon>
        <taxon>Sordariomycetes</taxon>
        <taxon>Hypocreomycetidae</taxon>
        <taxon>Hypocreales</taxon>
        <taxon>Hypocreales incertae sedis</taxon>
        <taxon>Trichothecium</taxon>
    </lineage>
</organism>
<gene>
    <name evidence="1" type="ORF">N3K66_002408</name>
</gene>
<proteinExistence type="predicted"/>
<name>A0ACC0V992_9HYPO</name>
<keyword evidence="2" id="KW-1185">Reference proteome</keyword>
<evidence type="ECO:0000313" key="2">
    <source>
        <dbReference type="Proteomes" id="UP001163324"/>
    </source>
</evidence>
<protein>
    <submittedName>
        <fullName evidence="1">Uncharacterized protein</fullName>
    </submittedName>
</protein>
<dbReference type="EMBL" id="CM047941">
    <property type="protein sequence ID" value="KAI9903056.1"/>
    <property type="molecule type" value="Genomic_DNA"/>
</dbReference>
<dbReference type="Proteomes" id="UP001163324">
    <property type="component" value="Chromosome 2"/>
</dbReference>
<comment type="caution">
    <text evidence="1">The sequence shown here is derived from an EMBL/GenBank/DDBJ whole genome shotgun (WGS) entry which is preliminary data.</text>
</comment>
<accession>A0ACC0V992</accession>
<reference evidence="1" key="1">
    <citation type="submission" date="2022-10" db="EMBL/GenBank/DDBJ databases">
        <title>Complete Genome of Trichothecium roseum strain YXFP-22015, a Plant Pathogen Isolated from Citrus.</title>
        <authorList>
            <person name="Wang Y."/>
            <person name="Zhu L."/>
        </authorList>
    </citation>
    <scope>NUCLEOTIDE SEQUENCE</scope>
    <source>
        <strain evidence="1">YXFP-22015</strain>
    </source>
</reference>